<dbReference type="InterPro" id="IPR011990">
    <property type="entry name" value="TPR-like_helical_dom_sf"/>
</dbReference>
<evidence type="ECO:0000313" key="8">
    <source>
        <dbReference type="Proteomes" id="UP000181951"/>
    </source>
</evidence>
<protein>
    <submittedName>
        <fullName evidence="7">Predicted ATPase</fullName>
    </submittedName>
</protein>
<dbReference type="PANTHER" id="PTHR47691:SF3">
    <property type="entry name" value="HTH-TYPE TRANSCRIPTIONAL REGULATOR RV0890C-RELATED"/>
    <property type="match status" value="1"/>
</dbReference>
<feature type="DNA-binding region" description="OmpR/PhoB-type" evidence="4">
    <location>
        <begin position="7"/>
        <end position="104"/>
    </location>
</feature>
<gene>
    <name evidence="7" type="ORF">SAMN05216267_10268</name>
</gene>
<dbReference type="STRING" id="310780.SAMN05216267_10268"/>
<dbReference type="Pfam" id="PF03704">
    <property type="entry name" value="BTAD"/>
    <property type="match status" value="1"/>
</dbReference>
<accession>A0A1H8PKA7</accession>
<dbReference type="GO" id="GO:0006355">
    <property type="term" value="P:regulation of DNA-templated transcription"/>
    <property type="evidence" value="ECO:0007669"/>
    <property type="project" value="InterPro"/>
</dbReference>
<dbReference type="InterPro" id="IPR027417">
    <property type="entry name" value="P-loop_NTPase"/>
</dbReference>
<dbReference type="SUPFAM" id="SSF48452">
    <property type="entry name" value="TPR-like"/>
    <property type="match status" value="2"/>
</dbReference>
<dbReference type="SMART" id="SM00862">
    <property type="entry name" value="Trans_reg_C"/>
    <property type="match status" value="1"/>
</dbReference>
<dbReference type="Gene3D" id="3.40.50.300">
    <property type="entry name" value="P-loop containing nucleotide triphosphate hydrolases"/>
    <property type="match status" value="1"/>
</dbReference>
<dbReference type="SMART" id="SM01043">
    <property type="entry name" value="BTAD"/>
    <property type="match status" value="1"/>
</dbReference>
<dbReference type="InterPro" id="IPR001867">
    <property type="entry name" value="OmpR/PhoB-type_DNA-bd"/>
</dbReference>
<keyword evidence="2" id="KW-0902">Two-component regulatory system</keyword>
<evidence type="ECO:0000256" key="5">
    <source>
        <dbReference type="SAM" id="MobiDB-lite"/>
    </source>
</evidence>
<dbReference type="SUPFAM" id="SSF52540">
    <property type="entry name" value="P-loop containing nucleoside triphosphate hydrolases"/>
    <property type="match status" value="1"/>
</dbReference>
<evidence type="ECO:0000256" key="4">
    <source>
        <dbReference type="PROSITE-ProRule" id="PRU01091"/>
    </source>
</evidence>
<dbReference type="AlphaFoldDB" id="A0A1H8PKA7"/>
<dbReference type="InterPro" id="IPR005158">
    <property type="entry name" value="BTAD"/>
</dbReference>
<name>A0A1H8PKA7_9ACTN</name>
<evidence type="ECO:0000256" key="3">
    <source>
        <dbReference type="ARBA" id="ARBA00023125"/>
    </source>
</evidence>
<dbReference type="Gene3D" id="1.10.10.10">
    <property type="entry name" value="Winged helix-like DNA-binding domain superfamily/Winged helix DNA-binding domain"/>
    <property type="match status" value="1"/>
</dbReference>
<evidence type="ECO:0000256" key="2">
    <source>
        <dbReference type="ARBA" id="ARBA00023012"/>
    </source>
</evidence>
<dbReference type="SUPFAM" id="SSF46894">
    <property type="entry name" value="C-terminal effector domain of the bipartite response regulators"/>
    <property type="match status" value="1"/>
</dbReference>
<dbReference type="PROSITE" id="PS51755">
    <property type="entry name" value="OMPR_PHOB"/>
    <property type="match status" value="1"/>
</dbReference>
<keyword evidence="8" id="KW-1185">Reference proteome</keyword>
<dbReference type="CDD" id="cd15831">
    <property type="entry name" value="BTAD"/>
    <property type="match status" value="1"/>
</dbReference>
<dbReference type="Gene3D" id="1.25.40.10">
    <property type="entry name" value="Tetratricopeptide repeat domain"/>
    <property type="match status" value="1"/>
</dbReference>
<dbReference type="Pfam" id="PF13191">
    <property type="entry name" value="AAA_16"/>
    <property type="match status" value="1"/>
</dbReference>
<proteinExistence type="inferred from homology"/>
<dbReference type="Pfam" id="PF25872">
    <property type="entry name" value="HTH_77"/>
    <property type="match status" value="1"/>
</dbReference>
<dbReference type="InterPro" id="IPR036388">
    <property type="entry name" value="WH-like_DNA-bd_sf"/>
</dbReference>
<dbReference type="Proteomes" id="UP000181951">
    <property type="component" value="Unassembled WGS sequence"/>
</dbReference>
<dbReference type="InterPro" id="IPR041664">
    <property type="entry name" value="AAA_16"/>
</dbReference>
<dbReference type="Pfam" id="PF00486">
    <property type="entry name" value="Trans_reg_C"/>
    <property type="match status" value="1"/>
</dbReference>
<dbReference type="GO" id="GO:0003677">
    <property type="term" value="F:DNA binding"/>
    <property type="evidence" value="ECO:0007669"/>
    <property type="project" value="UniProtKB-UniRule"/>
</dbReference>
<evidence type="ECO:0000313" key="7">
    <source>
        <dbReference type="EMBL" id="SEO42167.1"/>
    </source>
</evidence>
<dbReference type="PANTHER" id="PTHR47691">
    <property type="entry name" value="REGULATOR-RELATED"/>
    <property type="match status" value="1"/>
</dbReference>
<comment type="similarity">
    <text evidence="1">Belongs to the AfsR/DnrI/RedD regulatory family.</text>
</comment>
<feature type="region of interest" description="Disordered" evidence="5">
    <location>
        <begin position="1084"/>
        <end position="1120"/>
    </location>
</feature>
<feature type="domain" description="OmpR/PhoB-type" evidence="6">
    <location>
        <begin position="7"/>
        <end position="104"/>
    </location>
</feature>
<evidence type="ECO:0000259" key="6">
    <source>
        <dbReference type="PROSITE" id="PS51755"/>
    </source>
</evidence>
<organism evidence="7 8">
    <name type="scientific">Actinacidiphila rubida</name>
    <dbReference type="NCBI Taxonomy" id="310780"/>
    <lineage>
        <taxon>Bacteria</taxon>
        <taxon>Bacillati</taxon>
        <taxon>Actinomycetota</taxon>
        <taxon>Actinomycetes</taxon>
        <taxon>Kitasatosporales</taxon>
        <taxon>Streptomycetaceae</taxon>
        <taxon>Actinacidiphila</taxon>
    </lineage>
</organism>
<keyword evidence="3 4" id="KW-0238">DNA-binding</keyword>
<dbReference type="InterPro" id="IPR058852">
    <property type="entry name" value="HTH_77"/>
</dbReference>
<reference evidence="7 8" key="1">
    <citation type="submission" date="2016-10" db="EMBL/GenBank/DDBJ databases">
        <authorList>
            <person name="de Groot N.N."/>
        </authorList>
    </citation>
    <scope>NUCLEOTIDE SEQUENCE [LARGE SCALE GENOMIC DNA]</scope>
    <source>
        <strain evidence="7 8">CGMCC 4.2026</strain>
    </source>
</reference>
<sequence>MVGVLGRGVGTIGGVRRYGVLGVTEVWDGGVAVPLGGGKLRALLTVLVMHAGRAVGPERLIDEVWADEPPADASGALQALVARLRRSLGREAVVSEPGGYRLDAPPETVDLFEFEAALRDGERALKSGDAAGAAQTLDRALASWRGPVFADLPDRAAAAVRPEALRLTALRLRIEADLARGRATQALPVLREAVADHPLDEAFRTQLIRALRAEGRTADALVAFETARTVLADTLGADPGPELRALHAELLGTSGSRPQTEAAPGAAPPNRGNLRARLTSFVGREADLREIAADLSAGRLVTLTGPGGSGKTRLAQEAADRTAYPDGVWLAELAPLDDPAGVPHAVLSALGRREIQLPAAARDRLADAHGEDPLERLLEYCGQRRLLLVLDNCEHVIGAAADLTAELLAVCPGVTVLATSREPLGVPGEVVRPVEPLAPGPAYQLFGERAAAARAGAAGYDSAEDVAAVQEICRRLDGLPLAIELAAARLRALSPRQIADRLDDRFRLLTGGSRTLLPRQQTLRAVVDWSWDLLDEPERAALRGLSVFAGGCTLAAAEAVCGPDAVLTVAQLVDKSLVVAEHGRPGGTRYRLLETIHEYAAERLAAVPEEAAAAAARHGAHVRDLVVATEPKLRAADQLEWLEVLETELDNIRAALHRSVSAGDERGALTIALAMGWFWTLRNYRDEAGEWVDRVIALGERGTDPSDPLYWPRLDVRMLDFFVKSDRASEEQWHSAEAEEEAAALMAAYRVGGPPAARFPGMLWPFAVYLFGGAVEVRRHTEEMVANCREYGDDWSLAAALMFRTHAAVDSPGALDAADADLAELRRLCTGIGDRWMRAQLHGASAEIETLRCNYDLARADFEASMGLAEELGALSETPFLLGRMADLEHRAGHAEVARKLCARAEEMAERFAVWDARTYIRYLKALLLLEEGDTAGAAALAGLVEGHIADGTPPPSFQVLVTGLKARVAAADGDTAGALAGLAETVRRAVEVGCTDPVVAETVDVAAQVLRRAGDLVGAVRLASAADAVRGPLPRTVPEERDHAALWERAVAGLAPEELAAAQAAGATADRTAAVALLAALTAGDTDAGDTDGGGTDGADPDGGNTDDAEPGGGGDGGE</sequence>
<dbReference type="PRINTS" id="PR00364">
    <property type="entry name" value="DISEASERSIST"/>
</dbReference>
<evidence type="ECO:0000256" key="1">
    <source>
        <dbReference type="ARBA" id="ARBA00005820"/>
    </source>
</evidence>
<dbReference type="EMBL" id="FODD01000026">
    <property type="protein sequence ID" value="SEO42167.1"/>
    <property type="molecule type" value="Genomic_DNA"/>
</dbReference>
<dbReference type="GO" id="GO:0000160">
    <property type="term" value="P:phosphorelay signal transduction system"/>
    <property type="evidence" value="ECO:0007669"/>
    <property type="project" value="UniProtKB-KW"/>
</dbReference>
<dbReference type="InterPro" id="IPR016032">
    <property type="entry name" value="Sig_transdc_resp-reg_C-effctor"/>
</dbReference>